<dbReference type="PANTHER" id="PTHR43037:SF1">
    <property type="entry name" value="BLL1128 PROTEIN"/>
    <property type="match status" value="1"/>
</dbReference>
<dbReference type="eggNOG" id="COG4099">
    <property type="taxonomic scope" value="Bacteria"/>
</dbReference>
<dbReference type="EMBL" id="JNGW01000086">
    <property type="protein sequence ID" value="KDR51939.1"/>
    <property type="molecule type" value="Genomic_DNA"/>
</dbReference>
<sequence length="471" mass="53964">MIHFNKLAATLSVTLALFATINSADAQSHNLQEKVKNYFLQTLKAKQNAALKSKANYTRNTNDATKIQKQLKDNDVVSSKEMVWSAWCEANRELQEEKLIKPESLQNGGGASWSLPQELEPNAVMPYYFGSKGKADGKMPLFLYLHGSGPKEQEWQNGLILGNLFQDAPSLYFIPQIPNEGNYYRWWQLSKQFAWEKLIRQVLVDGAVDANRLYVFGISEGGYGSQRLASFYADYWAAAGPMAGGEPLKNAPVENCANMGFSFLTGADDTGFYRNILTHYTQVAFDSAQLVRPLSADNRPLFRHRINLLPNMQHRINYSLTTPWLKRFVRNPYPKTVLWEDFEMDGRRRSGFHNLQVLVSPSEHRTYYEMMINDNVITMNINDVEYTTVEKDKQWGIEMKFNRSYKKSKGGKLRIYLNDQLVDMNKAVTLIVNGKQLYRGYVKPTLQDMINSCTEYFDPCRIFPASIEVGY</sequence>
<evidence type="ECO:0000313" key="3">
    <source>
        <dbReference type="EMBL" id="KDR51939.1"/>
    </source>
</evidence>
<dbReference type="AlphaFoldDB" id="A0A069QIN9"/>
<protein>
    <recommendedName>
        <fullName evidence="5">Phospholipase/carboxylesterase</fullName>
    </recommendedName>
</protein>
<dbReference type="SUPFAM" id="SSF53474">
    <property type="entry name" value="alpha/beta-Hydrolases"/>
    <property type="match status" value="1"/>
</dbReference>
<keyword evidence="1 2" id="KW-0732">Signal</keyword>
<dbReference type="PANTHER" id="PTHR43037">
    <property type="entry name" value="UNNAMED PRODUCT-RELATED"/>
    <property type="match status" value="1"/>
</dbReference>
<dbReference type="Proteomes" id="UP000027442">
    <property type="component" value="Unassembled WGS sequence"/>
</dbReference>
<evidence type="ECO:0008006" key="5">
    <source>
        <dbReference type="Google" id="ProtNLM"/>
    </source>
</evidence>
<comment type="caution">
    <text evidence="3">The sequence shown here is derived from an EMBL/GenBank/DDBJ whole genome shotgun (WGS) entry which is preliminary data.</text>
</comment>
<feature type="chain" id="PRO_5001665371" description="Phospholipase/carboxylesterase" evidence="2">
    <location>
        <begin position="27"/>
        <end position="471"/>
    </location>
</feature>
<dbReference type="InterPro" id="IPR029058">
    <property type="entry name" value="AB_hydrolase_fold"/>
</dbReference>
<evidence type="ECO:0000256" key="2">
    <source>
        <dbReference type="SAM" id="SignalP"/>
    </source>
</evidence>
<organism evidence="3 4">
    <name type="scientific">Hoylesella loescheii DSM 19665 = JCM 12249 = ATCC 15930</name>
    <dbReference type="NCBI Taxonomy" id="1122985"/>
    <lineage>
        <taxon>Bacteria</taxon>
        <taxon>Pseudomonadati</taxon>
        <taxon>Bacteroidota</taxon>
        <taxon>Bacteroidia</taxon>
        <taxon>Bacteroidales</taxon>
        <taxon>Prevotellaceae</taxon>
        <taxon>Hoylesella</taxon>
    </lineage>
</organism>
<proteinExistence type="predicted"/>
<name>A0A069QIN9_HOYLO</name>
<reference evidence="3 4" key="1">
    <citation type="submission" date="2013-08" db="EMBL/GenBank/DDBJ databases">
        <authorList>
            <person name="Weinstock G."/>
            <person name="Sodergren E."/>
            <person name="Wylie T."/>
            <person name="Fulton L."/>
            <person name="Fulton R."/>
            <person name="Fronick C."/>
            <person name="O'Laughlin M."/>
            <person name="Godfrey J."/>
            <person name="Miner T."/>
            <person name="Herter B."/>
            <person name="Appelbaum E."/>
            <person name="Cordes M."/>
            <person name="Lek S."/>
            <person name="Wollam A."/>
            <person name="Pepin K.H."/>
            <person name="Palsikar V.B."/>
            <person name="Mitreva M."/>
            <person name="Wilson R.K."/>
        </authorList>
    </citation>
    <scope>NUCLEOTIDE SEQUENCE [LARGE SCALE GENOMIC DNA]</scope>
    <source>
        <strain evidence="3 4">ATCC 15930</strain>
    </source>
</reference>
<accession>A0A069QIN9</accession>
<dbReference type="HOGENOM" id="CLU_039502_0_0_10"/>
<dbReference type="InterPro" id="IPR050955">
    <property type="entry name" value="Plant_Biomass_Hydrol_Est"/>
</dbReference>
<evidence type="ECO:0000313" key="4">
    <source>
        <dbReference type="Proteomes" id="UP000027442"/>
    </source>
</evidence>
<evidence type="ECO:0000256" key="1">
    <source>
        <dbReference type="ARBA" id="ARBA00022729"/>
    </source>
</evidence>
<dbReference type="PATRIC" id="fig|1122985.7.peg.2059"/>
<dbReference type="RefSeq" id="WP_018967735.1">
    <property type="nucleotide sequence ID" value="NZ_KB899217.1"/>
</dbReference>
<dbReference type="Gene3D" id="3.40.50.1820">
    <property type="entry name" value="alpha/beta hydrolase"/>
    <property type="match status" value="1"/>
</dbReference>
<gene>
    <name evidence="3" type="ORF">HMPREF1991_01989</name>
</gene>
<keyword evidence="4" id="KW-1185">Reference proteome</keyword>
<feature type="signal peptide" evidence="2">
    <location>
        <begin position="1"/>
        <end position="26"/>
    </location>
</feature>